<reference evidence="6 7" key="2">
    <citation type="submission" date="2018-11" db="EMBL/GenBank/DDBJ databases">
        <authorList>
            <consortium name="Pathogen Informatics"/>
        </authorList>
    </citation>
    <scope>NUCLEOTIDE SEQUENCE [LARGE SCALE GENOMIC DNA]</scope>
    <source>
        <strain evidence="6 7">MHpl1</strain>
    </source>
</reference>
<dbReference type="PROSITE" id="PS50090">
    <property type="entry name" value="MYB_LIKE"/>
    <property type="match status" value="1"/>
</dbReference>
<feature type="coiled-coil region" evidence="2">
    <location>
        <begin position="116"/>
        <end position="143"/>
    </location>
</feature>
<reference evidence="8" key="1">
    <citation type="submission" date="2017-02" db="UniProtKB">
        <authorList>
            <consortium name="WormBaseParasite"/>
        </authorList>
    </citation>
    <scope>IDENTIFICATION</scope>
</reference>
<dbReference type="Proteomes" id="UP000268014">
    <property type="component" value="Unassembled WGS sequence"/>
</dbReference>
<dbReference type="OMA" id="KFEMEIH"/>
<evidence type="ECO:0000256" key="2">
    <source>
        <dbReference type="SAM" id="Coils"/>
    </source>
</evidence>
<feature type="region of interest" description="Disordered" evidence="3">
    <location>
        <begin position="933"/>
        <end position="988"/>
    </location>
</feature>
<keyword evidence="2" id="KW-0175">Coiled coil</keyword>
<protein>
    <submittedName>
        <fullName evidence="8">SANT domain-containing protein</fullName>
    </submittedName>
</protein>
<evidence type="ECO:0000259" key="5">
    <source>
        <dbReference type="PROSITE" id="PS51294"/>
    </source>
</evidence>
<dbReference type="EMBL" id="UZAF01017827">
    <property type="protein sequence ID" value="VDO45323.1"/>
    <property type="molecule type" value="Genomic_DNA"/>
</dbReference>
<feature type="region of interest" description="Disordered" evidence="3">
    <location>
        <begin position="792"/>
        <end position="815"/>
    </location>
</feature>
<sequence>MVKVCASGKRKVKATKAMPAKWRQMDDRQRSFMLAHLSIPREIVKCCGPCFKRISKKLDMLFAGDLQDEMAKFEMEIHQTWQSGEISRLQNLVAQFGTNWSTISEQMQGRSADDCRLQYETLCKKEEEEEEDFEEDADNFKCDRHEDDIAMEEDTQDVPESSVITVQDGDLDVDITEVPTTSNATVFDISSLDVKPKEECQPLVEQSSISTGLVKGSITAGTPFRPPSVSIIEQPPSVAQLTANAAAAAVTSQPSTTPTLLGGFDQNTLMQIHQLFGGDESRTRAILEQYQQQQRTYQQYQQQLVQQQPSMDQLYLTYSQLSEADHICNFFPDIHPGNGTVTLKRCKSHISREKITLVTQYSMLKEVPSNKTVFKCVVLLLCAPLNYYIELASFDELPPFIATEPIDRISFGQFHKILLNQGHIQAKQLEARQLEQQRQEQRLQQEKQRQIDAARKQLQEQIKHHDITAANIDKNTIAMVHRVGEINQSLQTASLTQLQRQQLLLEYSSQSAKCSSLQTMAQNHRLQRTQLQNQLDALNAGSGSAAAVASMSLSASPMVMRTHDPSMLLDDEQRLREEIEKIDEDIRGMEKQVRRLEEEERTYQKKKIQAEQMITSAFRINSTMQDFQAKQELKEAQDNMRVVEHSRLTFQKKLDNLRENRELLMRQQRMLLNSGGSSGVIVGGSGSISKGVVKDFGQPQQQQQAVKPVQPPTTISLAAQAQAQQFHLQMQQQQHKNLIGIRQPTADSKPVVHEEVTNSHAAAQAAHAATHSSVAPPEIRRKSGLEMLNIPPVSVARHPQRRPTSPTSGAVGIQRPAMNRAARSIMGGVPSYGALVVNTSHGATGSPQMSSQHMSPSVSASSSTATNVYAHFQQSLNACSPASQLNKTQPLASPAMCAPKTEASPAVVQPLASPALPSTSGVLSSISVFQEPTTSTSTAMPPPPTLSFLATSTVSGPPTYEPISPDDGAPTSPVSRAEAPSTSVASSQGSRMFSALDFDFPLAVAPSSTAPPPLPPSLAPPLAELLRTAGSEPIATAMTFEPLSDDDD</sequence>
<dbReference type="SUPFAM" id="SSF46689">
    <property type="entry name" value="Homeodomain-like"/>
    <property type="match status" value="1"/>
</dbReference>
<dbReference type="STRING" id="6290.A0A0N4WM92"/>
<feature type="coiled-coil region" evidence="2">
    <location>
        <begin position="647"/>
        <end position="674"/>
    </location>
</feature>
<dbReference type="InterPro" id="IPR017930">
    <property type="entry name" value="Myb_dom"/>
</dbReference>
<keyword evidence="7" id="KW-1185">Reference proteome</keyword>
<evidence type="ECO:0000256" key="3">
    <source>
        <dbReference type="SAM" id="MobiDB-lite"/>
    </source>
</evidence>
<comment type="subcellular location">
    <subcellularLocation>
        <location evidence="1">Nucleus</location>
    </subcellularLocation>
</comment>
<dbReference type="PROSITE" id="PS51294">
    <property type="entry name" value="HTH_MYB"/>
    <property type="match status" value="1"/>
</dbReference>
<gene>
    <name evidence="6" type="ORF">HPLM_LOCUS12307</name>
</gene>
<dbReference type="WBParaSite" id="HPLM_0001231501-mRNA-1">
    <property type="protein sequence ID" value="HPLM_0001231501-mRNA-1"/>
    <property type="gene ID" value="HPLM_0001231501"/>
</dbReference>
<dbReference type="CDD" id="cd00167">
    <property type="entry name" value="SANT"/>
    <property type="match status" value="1"/>
</dbReference>
<feature type="coiled-coil region" evidence="2">
    <location>
        <begin position="424"/>
        <end position="464"/>
    </location>
</feature>
<dbReference type="AlphaFoldDB" id="A0A0N4WM92"/>
<dbReference type="SMART" id="SM00717">
    <property type="entry name" value="SANT"/>
    <property type="match status" value="1"/>
</dbReference>
<dbReference type="Gene3D" id="1.10.10.60">
    <property type="entry name" value="Homeodomain-like"/>
    <property type="match status" value="1"/>
</dbReference>
<dbReference type="Pfam" id="PF00249">
    <property type="entry name" value="Myb_DNA-binding"/>
    <property type="match status" value="1"/>
</dbReference>
<feature type="coiled-coil region" evidence="2">
    <location>
        <begin position="572"/>
        <end position="616"/>
    </location>
</feature>
<feature type="domain" description="HTH myb-type" evidence="5">
    <location>
        <begin position="92"/>
        <end position="127"/>
    </location>
</feature>
<feature type="region of interest" description="Disordered" evidence="3">
    <location>
        <begin position="747"/>
        <end position="776"/>
    </location>
</feature>
<evidence type="ECO:0000256" key="1">
    <source>
        <dbReference type="ARBA" id="ARBA00004123"/>
    </source>
</evidence>
<dbReference type="InterPro" id="IPR009057">
    <property type="entry name" value="Homeodomain-like_sf"/>
</dbReference>
<dbReference type="InterPro" id="IPR001005">
    <property type="entry name" value="SANT/Myb"/>
</dbReference>
<organism evidence="8">
    <name type="scientific">Haemonchus placei</name>
    <name type="common">Barber's pole worm</name>
    <dbReference type="NCBI Taxonomy" id="6290"/>
    <lineage>
        <taxon>Eukaryota</taxon>
        <taxon>Metazoa</taxon>
        <taxon>Ecdysozoa</taxon>
        <taxon>Nematoda</taxon>
        <taxon>Chromadorea</taxon>
        <taxon>Rhabditida</taxon>
        <taxon>Rhabditina</taxon>
        <taxon>Rhabditomorpha</taxon>
        <taxon>Strongyloidea</taxon>
        <taxon>Trichostrongylidae</taxon>
        <taxon>Haemonchus</taxon>
    </lineage>
</organism>
<proteinExistence type="predicted"/>
<feature type="compositionally biased region" description="Low complexity" evidence="3">
    <location>
        <begin position="759"/>
        <end position="775"/>
    </location>
</feature>
<evidence type="ECO:0000259" key="4">
    <source>
        <dbReference type="PROSITE" id="PS50090"/>
    </source>
</evidence>
<accession>A0A0N4WM92</accession>
<feature type="domain" description="Myb-like" evidence="4">
    <location>
        <begin position="81"/>
        <end position="123"/>
    </location>
</feature>
<evidence type="ECO:0000313" key="6">
    <source>
        <dbReference type="EMBL" id="VDO45323.1"/>
    </source>
</evidence>
<name>A0A0N4WM92_HAEPC</name>
<evidence type="ECO:0000313" key="8">
    <source>
        <dbReference type="WBParaSite" id="HPLM_0001231501-mRNA-1"/>
    </source>
</evidence>
<dbReference type="GO" id="GO:0005634">
    <property type="term" value="C:nucleus"/>
    <property type="evidence" value="ECO:0007669"/>
    <property type="project" value="UniProtKB-SubCell"/>
</dbReference>
<dbReference type="OrthoDB" id="10258692at2759"/>
<evidence type="ECO:0000313" key="7">
    <source>
        <dbReference type="Proteomes" id="UP000268014"/>
    </source>
</evidence>